<evidence type="ECO:0000256" key="1">
    <source>
        <dbReference type="SAM" id="SignalP"/>
    </source>
</evidence>
<evidence type="ECO:0000313" key="2">
    <source>
        <dbReference type="EMBL" id="THW27106.1"/>
    </source>
</evidence>
<gene>
    <name evidence="3" type="ORF">D6C83_04274</name>
    <name evidence="2" type="ORF">D6D22_10785</name>
</gene>
<dbReference type="Proteomes" id="UP000310687">
    <property type="component" value="Unassembled WGS sequence"/>
</dbReference>
<keyword evidence="1" id="KW-0732">Signal</keyword>
<organism evidence="2 5">
    <name type="scientific">Aureobasidium pullulans</name>
    <name type="common">Black yeast</name>
    <name type="synonym">Pullularia pullulans</name>
    <dbReference type="NCBI Taxonomy" id="5580"/>
    <lineage>
        <taxon>Eukaryota</taxon>
        <taxon>Fungi</taxon>
        <taxon>Dikarya</taxon>
        <taxon>Ascomycota</taxon>
        <taxon>Pezizomycotina</taxon>
        <taxon>Dothideomycetes</taxon>
        <taxon>Dothideomycetidae</taxon>
        <taxon>Dothideales</taxon>
        <taxon>Saccotheciaceae</taxon>
        <taxon>Aureobasidium</taxon>
    </lineage>
</organism>
<dbReference type="Proteomes" id="UP000304947">
    <property type="component" value="Unassembled WGS sequence"/>
</dbReference>
<comment type="caution">
    <text evidence="2">The sequence shown here is derived from an EMBL/GenBank/DDBJ whole genome shotgun (WGS) entry which is preliminary data.</text>
</comment>
<accession>A0A4S8WQB4</accession>
<sequence>MKTVSVLAVTLFAFCPPGSCTPVNQPASADISITSEGDIPYNLRSNGFSYRIVDRVTEAKAVKTPIRAPENSALEKRADAVHCLGPGNSHPLQDDCSILISEIASSAGSLYANPGYCHEAEYGTCKAFYCDNTCSGSTISITRWAQLLQSVNSMCVAFGQNGIVTDGIDDAGTRASYQAGLEHSGSELPAYANGTC</sequence>
<feature type="signal peptide" evidence="1">
    <location>
        <begin position="1"/>
        <end position="20"/>
    </location>
</feature>
<protein>
    <submittedName>
        <fullName evidence="2">Uncharacterized protein</fullName>
    </submittedName>
</protein>
<evidence type="ECO:0000313" key="3">
    <source>
        <dbReference type="EMBL" id="TIA54246.1"/>
    </source>
</evidence>
<evidence type="ECO:0000313" key="4">
    <source>
        <dbReference type="Proteomes" id="UP000304947"/>
    </source>
</evidence>
<dbReference type="EMBL" id="QZBU01001195">
    <property type="protein sequence ID" value="TIA54246.1"/>
    <property type="molecule type" value="Genomic_DNA"/>
</dbReference>
<reference evidence="4 5" key="1">
    <citation type="submission" date="2018-10" db="EMBL/GenBank/DDBJ databases">
        <title>Fifty Aureobasidium pullulans genomes reveal a recombining polyextremotolerant generalist.</title>
        <authorList>
            <person name="Gostincar C."/>
            <person name="Turk M."/>
            <person name="Zajc J."/>
            <person name="Gunde-Cimerman N."/>
        </authorList>
    </citation>
    <scope>NUCLEOTIDE SEQUENCE [LARGE SCALE GENOMIC DNA]</scope>
    <source>
        <strain evidence="2 5">EXF-11013</strain>
        <strain evidence="3 4">EXF-3380</strain>
    </source>
</reference>
<feature type="chain" id="PRO_5043196012" evidence="1">
    <location>
        <begin position="21"/>
        <end position="196"/>
    </location>
</feature>
<proteinExistence type="predicted"/>
<dbReference type="EMBL" id="QZAL01000457">
    <property type="protein sequence ID" value="THW27106.1"/>
    <property type="molecule type" value="Genomic_DNA"/>
</dbReference>
<dbReference type="AlphaFoldDB" id="A0A4S8WQB4"/>
<evidence type="ECO:0000313" key="5">
    <source>
        <dbReference type="Proteomes" id="UP000310687"/>
    </source>
</evidence>
<name>A0A4S8WQB4_AURPU</name>